<keyword evidence="2" id="KW-1185">Reference proteome</keyword>
<reference evidence="1" key="1">
    <citation type="journal article" date="2023" name="Genome Biol. Evol.">
        <title>Long-read-based Genome Assembly of Drosophila gunungcola Reveals Fewer Chemosensory Genes in Flower-breeding Species.</title>
        <authorList>
            <person name="Negi A."/>
            <person name="Liao B.Y."/>
            <person name="Yeh S.D."/>
        </authorList>
    </citation>
    <scope>NUCLEOTIDE SEQUENCE</scope>
    <source>
        <strain evidence="1">Sukarami</strain>
    </source>
</reference>
<organism evidence="1 2">
    <name type="scientific">Drosophila gunungcola</name>
    <name type="common">fruit fly</name>
    <dbReference type="NCBI Taxonomy" id="103775"/>
    <lineage>
        <taxon>Eukaryota</taxon>
        <taxon>Metazoa</taxon>
        <taxon>Ecdysozoa</taxon>
        <taxon>Arthropoda</taxon>
        <taxon>Hexapoda</taxon>
        <taxon>Insecta</taxon>
        <taxon>Pterygota</taxon>
        <taxon>Neoptera</taxon>
        <taxon>Endopterygota</taxon>
        <taxon>Diptera</taxon>
        <taxon>Brachycera</taxon>
        <taxon>Muscomorpha</taxon>
        <taxon>Ephydroidea</taxon>
        <taxon>Drosophilidae</taxon>
        <taxon>Drosophila</taxon>
        <taxon>Sophophora</taxon>
    </lineage>
</organism>
<protein>
    <submittedName>
        <fullName evidence="1">Uncharacterized protein</fullName>
    </submittedName>
</protein>
<evidence type="ECO:0000313" key="2">
    <source>
        <dbReference type="Proteomes" id="UP001059596"/>
    </source>
</evidence>
<sequence length="62" mass="6680">MAATRRTCHCPFALRTASMSGPLPRCWPGSSRCPSTITFRITAETAASVYDAAFPGDLCTIR</sequence>
<proteinExistence type="predicted"/>
<dbReference type="AlphaFoldDB" id="A0A9Q0BSD1"/>
<name>A0A9Q0BSD1_9MUSC</name>
<comment type="caution">
    <text evidence="1">The sequence shown here is derived from an EMBL/GenBank/DDBJ whole genome shotgun (WGS) entry which is preliminary data.</text>
</comment>
<gene>
    <name evidence="1" type="ORF">M5D96_003724</name>
</gene>
<dbReference type="EMBL" id="JAMKOV010000002">
    <property type="protein sequence ID" value="KAI8042411.1"/>
    <property type="molecule type" value="Genomic_DNA"/>
</dbReference>
<dbReference type="Proteomes" id="UP001059596">
    <property type="component" value="Unassembled WGS sequence"/>
</dbReference>
<evidence type="ECO:0000313" key="1">
    <source>
        <dbReference type="EMBL" id="KAI8042411.1"/>
    </source>
</evidence>
<accession>A0A9Q0BSD1</accession>